<reference evidence="2" key="1">
    <citation type="submission" date="2017-09" db="EMBL/GenBank/DDBJ databases">
        <title>Depth-based differentiation of microbial function through sediment-hosted aquifers and enrichment of novel symbionts in the deep terrestrial subsurface.</title>
        <authorList>
            <person name="Probst A.J."/>
            <person name="Ladd B."/>
            <person name="Jarett J.K."/>
            <person name="Geller-Mcgrath D.E."/>
            <person name="Sieber C.M.K."/>
            <person name="Emerson J.B."/>
            <person name="Anantharaman K."/>
            <person name="Thomas B.C."/>
            <person name="Malmstrom R."/>
            <person name="Stieglmeier M."/>
            <person name="Klingl A."/>
            <person name="Woyke T."/>
            <person name="Ryan C.M."/>
            <person name="Banfield J.F."/>
        </authorList>
    </citation>
    <scope>NUCLEOTIDE SEQUENCE [LARGE SCALE GENOMIC DNA]</scope>
</reference>
<proteinExistence type="predicted"/>
<comment type="caution">
    <text evidence="1">The sequence shown here is derived from an EMBL/GenBank/DDBJ whole genome shotgun (WGS) entry which is preliminary data.</text>
</comment>
<dbReference type="EMBL" id="PFSJ01000026">
    <property type="protein sequence ID" value="PJC23432.1"/>
    <property type="molecule type" value="Genomic_DNA"/>
</dbReference>
<dbReference type="AlphaFoldDB" id="A0A2M8EL11"/>
<organism evidence="1 2">
    <name type="scientific">candidate division WWE3 bacterium CG_4_9_14_0_2_um_filter_35_11</name>
    <dbReference type="NCBI Taxonomy" id="1975077"/>
    <lineage>
        <taxon>Bacteria</taxon>
        <taxon>Katanobacteria</taxon>
    </lineage>
</organism>
<dbReference type="Proteomes" id="UP000229756">
    <property type="component" value="Unassembled WGS sequence"/>
</dbReference>
<sequence length="90" mass="10868">MNFNEEKNQLLKESRKICFDDIVNAIEQKKLVGNIPHFKKKEYPNQFLFLVNIDDYIYVVPYVMNKNKNEIYLKTVYPSRRFNKLYGGKK</sequence>
<evidence type="ECO:0000313" key="2">
    <source>
        <dbReference type="Proteomes" id="UP000229756"/>
    </source>
</evidence>
<accession>A0A2M8EL11</accession>
<protein>
    <submittedName>
        <fullName evidence="1">Toxin</fullName>
    </submittedName>
</protein>
<evidence type="ECO:0000313" key="1">
    <source>
        <dbReference type="EMBL" id="PJC23432.1"/>
    </source>
</evidence>
<gene>
    <name evidence="1" type="ORF">CO058_03565</name>
</gene>
<name>A0A2M8EL11_UNCKA</name>